<feature type="domain" description="AAA" evidence="1">
    <location>
        <begin position="3"/>
        <end position="205"/>
    </location>
</feature>
<reference evidence="2 3" key="1">
    <citation type="submission" date="2024-01" db="EMBL/GenBank/DDBJ databases">
        <title>Unpublished Manusciprt.</title>
        <authorList>
            <person name="Duman M."/>
            <person name="Valdes E.G."/>
            <person name="Ajmi N."/>
            <person name="Altun S."/>
            <person name="Saticioglu I.B."/>
        </authorList>
    </citation>
    <scope>NUCLEOTIDE SEQUENCE [LARGE SCALE GENOMIC DNA]</scope>
    <source>
        <strain evidence="2 3">148P</strain>
    </source>
</reference>
<dbReference type="PANTHER" id="PTHR13696">
    <property type="entry name" value="P-LOOP CONTAINING NUCLEOSIDE TRIPHOSPHATE HYDROLASE"/>
    <property type="match status" value="1"/>
</dbReference>
<comment type="caution">
    <text evidence="2">The sequence shown here is derived from an EMBL/GenBank/DDBJ whole genome shotgun (WGS) entry which is preliminary data.</text>
</comment>
<dbReference type="SUPFAM" id="SSF52540">
    <property type="entry name" value="P-loop containing nucleoside triphosphate hydrolases"/>
    <property type="match status" value="1"/>
</dbReference>
<sequence length="313" mass="34662">MSKVVSMINWKGGVGKTTLTLHLAAGLAARHSKRVLLIDLDPQCNLSFLAIGATSYISHAYTNNRPTLKNIFDGYFDRNPAKPEDVILQQSVRAKAGRVYTKVGVILSHQELTLLDMKLAREKRVGKDHREETKFEIEKISIIKNVLDAVADDYDYVLLDCPPNVNLVTQNAFFASDYYVVPSIPDFLSTVGITLINQYMDRFNSDYDSMWGYAGLPGKYNPTKFAGVVFNMVDEYNGGPKSGHQQIINNVISQLGPNAIFENYITDGDGISAAADMNLPVFAVTDLPRSHQNAGKQAGYMGAVVDEFVKRIL</sequence>
<dbReference type="Pfam" id="PF13614">
    <property type="entry name" value="AAA_31"/>
    <property type="match status" value="1"/>
</dbReference>
<evidence type="ECO:0000313" key="2">
    <source>
        <dbReference type="EMBL" id="MEE1934176.1"/>
    </source>
</evidence>
<organism evidence="2 3">
    <name type="scientific">Pseudomonas ulcerans</name>
    <dbReference type="NCBI Taxonomy" id="3115852"/>
    <lineage>
        <taxon>Bacteria</taxon>
        <taxon>Pseudomonadati</taxon>
        <taxon>Pseudomonadota</taxon>
        <taxon>Gammaproteobacteria</taxon>
        <taxon>Pseudomonadales</taxon>
        <taxon>Pseudomonadaceae</taxon>
        <taxon>Pseudomonas</taxon>
    </lineage>
</organism>
<name>A0ABU7HRL6_9PSED</name>
<protein>
    <submittedName>
        <fullName evidence="2">AAA family ATPase</fullName>
    </submittedName>
</protein>
<dbReference type="InterPro" id="IPR050678">
    <property type="entry name" value="DNA_Partitioning_ATPase"/>
</dbReference>
<evidence type="ECO:0000259" key="1">
    <source>
        <dbReference type="Pfam" id="PF13614"/>
    </source>
</evidence>
<keyword evidence="3" id="KW-1185">Reference proteome</keyword>
<evidence type="ECO:0000313" key="3">
    <source>
        <dbReference type="Proteomes" id="UP001335100"/>
    </source>
</evidence>
<dbReference type="InterPro" id="IPR025669">
    <property type="entry name" value="AAA_dom"/>
</dbReference>
<dbReference type="Proteomes" id="UP001335100">
    <property type="component" value="Unassembled WGS sequence"/>
</dbReference>
<proteinExistence type="predicted"/>
<dbReference type="EMBL" id="JAZDQJ010000012">
    <property type="protein sequence ID" value="MEE1934176.1"/>
    <property type="molecule type" value="Genomic_DNA"/>
</dbReference>
<accession>A0ABU7HRL6</accession>
<gene>
    <name evidence="2" type="ORF">V0R50_13160</name>
</gene>
<dbReference type="Gene3D" id="3.40.50.300">
    <property type="entry name" value="P-loop containing nucleotide triphosphate hydrolases"/>
    <property type="match status" value="1"/>
</dbReference>
<dbReference type="CDD" id="cd02042">
    <property type="entry name" value="ParAB_family"/>
    <property type="match status" value="1"/>
</dbReference>
<dbReference type="PANTHER" id="PTHR13696:SF99">
    <property type="entry name" value="COBYRINIC ACID AC-DIAMIDE SYNTHASE"/>
    <property type="match status" value="1"/>
</dbReference>
<dbReference type="RefSeq" id="WP_330074952.1">
    <property type="nucleotide sequence ID" value="NZ_JAZDQJ010000012.1"/>
</dbReference>
<dbReference type="InterPro" id="IPR027417">
    <property type="entry name" value="P-loop_NTPase"/>
</dbReference>